<proteinExistence type="inferred from homology"/>
<dbReference type="HAMAP" id="MF_01808">
    <property type="entry name" value="Recomb_XerC_XerD"/>
    <property type="match status" value="1"/>
</dbReference>
<dbReference type="InterPro" id="IPR050090">
    <property type="entry name" value="Tyrosine_recombinase_XerCD"/>
</dbReference>
<dbReference type="AlphaFoldDB" id="A0A8J6NMU2"/>
<comment type="function">
    <text evidence="9">Site-specific tyrosine recombinase, which acts by catalyzing the cutting and rejoining of the recombining DNA molecules. The XerC-XerD complex is essential to convert dimers of the bacterial chromosome into monomers to permit their segregation at cell division. It also contributes to the segregational stability of plasmids.</text>
</comment>
<evidence type="ECO:0000256" key="2">
    <source>
        <dbReference type="ARBA" id="ARBA00022490"/>
    </source>
</evidence>
<dbReference type="GO" id="GO:0009037">
    <property type="term" value="F:tyrosine-based site-specific recombinase activity"/>
    <property type="evidence" value="ECO:0007669"/>
    <property type="project" value="UniProtKB-UniRule"/>
</dbReference>
<dbReference type="InterPro" id="IPR023009">
    <property type="entry name" value="Tyrosine_recombinase_XerC/XerD"/>
</dbReference>
<comment type="similarity">
    <text evidence="9">Belongs to the 'phage' integrase family. XerC subfamily.</text>
</comment>
<dbReference type="Pfam" id="PF00589">
    <property type="entry name" value="Phage_integrase"/>
    <property type="match status" value="1"/>
</dbReference>
<keyword evidence="5 9" id="KW-0229">DNA integration</keyword>
<dbReference type="Gene3D" id="1.10.443.10">
    <property type="entry name" value="Intergrase catalytic core"/>
    <property type="match status" value="1"/>
</dbReference>
<feature type="active site" evidence="9">
    <location>
        <position position="161"/>
    </location>
</feature>
<feature type="active site" evidence="9">
    <location>
        <position position="260"/>
    </location>
</feature>
<name>A0A8J6NMU2_9BACT</name>
<dbReference type="NCBIfam" id="NF040815">
    <property type="entry name" value="recomb_XerA_Arch"/>
    <property type="match status" value="1"/>
</dbReference>
<keyword evidence="3 9" id="KW-0132">Cell division</keyword>
<keyword evidence="7 9" id="KW-0233">DNA recombination</keyword>
<feature type="active site" description="O-(3'-phospho-DNA)-tyrosine intermediate" evidence="9">
    <location>
        <position position="292"/>
    </location>
</feature>
<keyword evidence="6 9" id="KW-0238">DNA-binding</keyword>
<evidence type="ECO:0000313" key="12">
    <source>
        <dbReference type="EMBL" id="MBC8361004.1"/>
    </source>
</evidence>
<feature type="active site" evidence="9">
    <location>
        <position position="283"/>
    </location>
</feature>
<dbReference type="InterPro" id="IPR010998">
    <property type="entry name" value="Integrase_recombinase_N"/>
</dbReference>
<comment type="subcellular location">
    <subcellularLocation>
        <location evidence="1 9">Cytoplasm</location>
    </subcellularLocation>
</comment>
<protein>
    <recommendedName>
        <fullName evidence="9">Tyrosine recombinase XerC</fullName>
    </recommendedName>
</protein>
<dbReference type="GO" id="GO:0051301">
    <property type="term" value="P:cell division"/>
    <property type="evidence" value="ECO:0007669"/>
    <property type="project" value="UniProtKB-KW"/>
</dbReference>
<feature type="active site" evidence="9">
    <location>
        <position position="257"/>
    </location>
</feature>
<evidence type="ECO:0000259" key="10">
    <source>
        <dbReference type="PROSITE" id="PS51898"/>
    </source>
</evidence>
<organism evidence="12 13">
    <name type="scientific">Candidatus Desulfatibia profunda</name>
    <dbReference type="NCBI Taxonomy" id="2841695"/>
    <lineage>
        <taxon>Bacteria</taxon>
        <taxon>Pseudomonadati</taxon>
        <taxon>Thermodesulfobacteriota</taxon>
        <taxon>Desulfobacteria</taxon>
        <taxon>Desulfobacterales</taxon>
        <taxon>Desulfobacterales incertae sedis</taxon>
        <taxon>Candidatus Desulfatibia</taxon>
    </lineage>
</organism>
<dbReference type="InterPro" id="IPR002104">
    <property type="entry name" value="Integrase_catalytic"/>
</dbReference>
<dbReference type="Gene3D" id="1.10.150.130">
    <property type="match status" value="1"/>
</dbReference>
<keyword evidence="8 9" id="KW-0131">Cell cycle</keyword>
<reference evidence="12 13" key="1">
    <citation type="submission" date="2020-08" db="EMBL/GenBank/DDBJ databases">
        <title>Bridging the membrane lipid divide: bacteria of the FCB group superphylum have the potential to synthesize archaeal ether lipids.</title>
        <authorList>
            <person name="Villanueva L."/>
            <person name="Von Meijenfeldt F.A.B."/>
            <person name="Westbye A.B."/>
            <person name="Yadav S."/>
            <person name="Hopmans E.C."/>
            <person name="Dutilh B.E."/>
            <person name="Sinninghe Damste J.S."/>
        </authorList>
    </citation>
    <scope>NUCLEOTIDE SEQUENCE [LARGE SCALE GENOMIC DNA]</scope>
    <source>
        <strain evidence="12">NIOZ-UU30</strain>
    </source>
</reference>
<evidence type="ECO:0000256" key="7">
    <source>
        <dbReference type="ARBA" id="ARBA00023172"/>
    </source>
</evidence>
<feature type="domain" description="Tyr recombinase" evidence="10">
    <location>
        <begin position="121"/>
        <end position="305"/>
    </location>
</feature>
<dbReference type="InterPro" id="IPR011010">
    <property type="entry name" value="DNA_brk_join_enz"/>
</dbReference>
<evidence type="ECO:0000256" key="4">
    <source>
        <dbReference type="ARBA" id="ARBA00022829"/>
    </source>
</evidence>
<dbReference type="InterPro" id="IPR044068">
    <property type="entry name" value="CB"/>
</dbReference>
<dbReference type="EMBL" id="JACNJH010000116">
    <property type="protein sequence ID" value="MBC8361004.1"/>
    <property type="molecule type" value="Genomic_DNA"/>
</dbReference>
<comment type="subunit">
    <text evidence="9">Forms a cyclic heterotetrameric complex composed of two molecules of XerC and two molecules of XerD.</text>
</comment>
<evidence type="ECO:0000256" key="9">
    <source>
        <dbReference type="HAMAP-Rule" id="MF_01808"/>
    </source>
</evidence>
<dbReference type="GO" id="GO:0007059">
    <property type="term" value="P:chromosome segregation"/>
    <property type="evidence" value="ECO:0007669"/>
    <property type="project" value="UniProtKB-UniRule"/>
</dbReference>
<dbReference type="InterPro" id="IPR013762">
    <property type="entry name" value="Integrase-like_cat_sf"/>
</dbReference>
<dbReference type="GO" id="GO:0006313">
    <property type="term" value="P:DNA transposition"/>
    <property type="evidence" value="ECO:0007669"/>
    <property type="project" value="UniProtKB-UniRule"/>
</dbReference>
<dbReference type="SUPFAM" id="SSF56349">
    <property type="entry name" value="DNA breaking-rejoining enzymes"/>
    <property type="match status" value="1"/>
</dbReference>
<dbReference type="GO" id="GO:0003677">
    <property type="term" value="F:DNA binding"/>
    <property type="evidence" value="ECO:0007669"/>
    <property type="project" value="UniProtKB-UniRule"/>
</dbReference>
<dbReference type="InterPro" id="IPR004107">
    <property type="entry name" value="Integrase_SAM-like_N"/>
</dbReference>
<keyword evidence="4 9" id="KW-0159">Chromosome partition</keyword>
<dbReference type="Proteomes" id="UP000603434">
    <property type="component" value="Unassembled WGS sequence"/>
</dbReference>
<sequence length="311" mass="35354">MISASLKNLIESFVKSLSSEKGYSENTCRAYLHDLNEFVSFIFDSWFSGEISPKDKDVFRADQVNGLIIRGYLGFLHKKNKKVTIARKLSAIRSFFRHLVKHEVMMENPVDSILTPKQEKTIPTYLPVDDMFRLLDSIKTDTLAGLRNRAIFETLYSCGIRVSELSGMNVFDLDFTKSVVRVLGKGDRERMVPIGRKALDAIRAYRQKLQEETGIPPDKNTPLFLNKNNGRLTTRSIARILEKTARECGLLAPVSPHALRHTFATHMLDAGADLRVVQELLGHKSLSTTQKYTHVSIDRLMEAYDKAHPRK</sequence>
<accession>A0A8J6NMU2</accession>
<dbReference type="PROSITE" id="PS51900">
    <property type="entry name" value="CB"/>
    <property type="match status" value="1"/>
</dbReference>
<gene>
    <name evidence="9" type="primary">xerC</name>
    <name evidence="12" type="ORF">H8E23_06380</name>
</gene>
<keyword evidence="2 9" id="KW-0963">Cytoplasm</keyword>
<feature type="active site" evidence="9">
    <location>
        <position position="185"/>
    </location>
</feature>
<evidence type="ECO:0000256" key="6">
    <source>
        <dbReference type="ARBA" id="ARBA00023125"/>
    </source>
</evidence>
<evidence type="ECO:0000256" key="5">
    <source>
        <dbReference type="ARBA" id="ARBA00022908"/>
    </source>
</evidence>
<feature type="domain" description="Core-binding (CB)" evidence="11">
    <location>
        <begin position="4"/>
        <end position="100"/>
    </location>
</feature>
<dbReference type="PANTHER" id="PTHR30349">
    <property type="entry name" value="PHAGE INTEGRASE-RELATED"/>
    <property type="match status" value="1"/>
</dbReference>
<dbReference type="CDD" id="cd00798">
    <property type="entry name" value="INT_XerDC_C"/>
    <property type="match status" value="1"/>
</dbReference>
<dbReference type="PROSITE" id="PS51898">
    <property type="entry name" value="TYR_RECOMBINASE"/>
    <property type="match status" value="1"/>
</dbReference>
<evidence type="ECO:0000256" key="3">
    <source>
        <dbReference type="ARBA" id="ARBA00022618"/>
    </source>
</evidence>
<evidence type="ECO:0000256" key="1">
    <source>
        <dbReference type="ARBA" id="ARBA00004496"/>
    </source>
</evidence>
<comment type="caution">
    <text evidence="12">The sequence shown here is derived from an EMBL/GenBank/DDBJ whole genome shotgun (WGS) entry which is preliminary data.</text>
</comment>
<evidence type="ECO:0000259" key="11">
    <source>
        <dbReference type="PROSITE" id="PS51900"/>
    </source>
</evidence>
<evidence type="ECO:0000256" key="8">
    <source>
        <dbReference type="ARBA" id="ARBA00023306"/>
    </source>
</evidence>
<dbReference type="NCBIfam" id="NF001399">
    <property type="entry name" value="PRK00283.1"/>
    <property type="match status" value="1"/>
</dbReference>
<evidence type="ECO:0000313" key="13">
    <source>
        <dbReference type="Proteomes" id="UP000603434"/>
    </source>
</evidence>
<dbReference type="GO" id="GO:0005737">
    <property type="term" value="C:cytoplasm"/>
    <property type="evidence" value="ECO:0007669"/>
    <property type="project" value="UniProtKB-SubCell"/>
</dbReference>
<dbReference type="Pfam" id="PF02899">
    <property type="entry name" value="Phage_int_SAM_1"/>
    <property type="match status" value="1"/>
</dbReference>
<dbReference type="PANTHER" id="PTHR30349:SF77">
    <property type="entry name" value="TYROSINE RECOMBINASE XERC"/>
    <property type="match status" value="1"/>
</dbReference>